<dbReference type="GO" id="GO:0008083">
    <property type="term" value="F:growth factor activity"/>
    <property type="evidence" value="ECO:0007669"/>
    <property type="project" value="InterPro"/>
</dbReference>
<dbReference type="GO" id="GO:0042369">
    <property type="term" value="P:vitamin D catabolic process"/>
    <property type="evidence" value="ECO:0007669"/>
    <property type="project" value="Ensembl"/>
</dbReference>
<dbReference type="Ensembl" id="ENSNNAT00000020890.1">
    <property type="protein sequence ID" value="ENSNNAP00000019900.1"/>
    <property type="gene ID" value="ENSNNAG00000013231.1"/>
</dbReference>
<gene>
    <name evidence="3" type="primary">FGF23</name>
</gene>
<dbReference type="GO" id="GO:0070371">
    <property type="term" value="P:ERK1 and ERK2 cascade"/>
    <property type="evidence" value="ECO:0007669"/>
    <property type="project" value="Ensembl"/>
</dbReference>
<dbReference type="GO" id="GO:0030502">
    <property type="term" value="P:negative regulation of bone mineralization"/>
    <property type="evidence" value="ECO:0007669"/>
    <property type="project" value="Ensembl"/>
</dbReference>
<dbReference type="GO" id="GO:0045668">
    <property type="term" value="P:negative regulation of osteoblast differentiation"/>
    <property type="evidence" value="ECO:0007669"/>
    <property type="project" value="Ensembl"/>
</dbReference>
<name>A0A8C7E2X7_NAJNA</name>
<dbReference type="AlphaFoldDB" id="A0A8C7E2X7"/>
<evidence type="ECO:0000313" key="3">
    <source>
        <dbReference type="Ensembl" id="ENSNNAP00000019900.1"/>
    </source>
</evidence>
<keyword evidence="4" id="KW-1185">Reference proteome</keyword>
<feature type="signal peptide" evidence="2">
    <location>
        <begin position="1"/>
        <end position="25"/>
    </location>
</feature>
<dbReference type="GO" id="GO:1904383">
    <property type="term" value="P:response to sodium phosphate"/>
    <property type="evidence" value="ECO:0007669"/>
    <property type="project" value="Ensembl"/>
</dbReference>
<dbReference type="PRINTS" id="PR00262">
    <property type="entry name" value="IL1HBGF"/>
</dbReference>
<organism evidence="3 4">
    <name type="scientific">Naja naja</name>
    <name type="common">Indian cobra</name>
    <dbReference type="NCBI Taxonomy" id="35670"/>
    <lineage>
        <taxon>Eukaryota</taxon>
        <taxon>Metazoa</taxon>
        <taxon>Chordata</taxon>
        <taxon>Craniata</taxon>
        <taxon>Vertebrata</taxon>
        <taxon>Euteleostomi</taxon>
        <taxon>Lepidosauria</taxon>
        <taxon>Squamata</taxon>
        <taxon>Bifurcata</taxon>
        <taxon>Unidentata</taxon>
        <taxon>Episquamata</taxon>
        <taxon>Toxicofera</taxon>
        <taxon>Serpentes</taxon>
        <taxon>Colubroidea</taxon>
        <taxon>Elapidae</taxon>
        <taxon>Elapinae</taxon>
        <taxon>Naja</taxon>
    </lineage>
</organism>
<dbReference type="InterPro" id="IPR002209">
    <property type="entry name" value="Fibroblast_GF_fam"/>
</dbReference>
<reference evidence="3" key="2">
    <citation type="submission" date="2025-09" db="UniProtKB">
        <authorList>
            <consortium name="Ensembl"/>
        </authorList>
    </citation>
    <scope>IDENTIFICATION</scope>
</reference>
<proteinExistence type="inferred from homology"/>
<evidence type="ECO:0000256" key="1">
    <source>
        <dbReference type="ARBA" id="ARBA00007936"/>
    </source>
</evidence>
<dbReference type="Proteomes" id="UP000694559">
    <property type="component" value="Unplaced"/>
</dbReference>
<dbReference type="GO" id="GO:0030643">
    <property type="term" value="P:intracellular phosphate ion homeostasis"/>
    <property type="evidence" value="ECO:0007669"/>
    <property type="project" value="Ensembl"/>
</dbReference>
<dbReference type="GO" id="GO:0070374">
    <property type="term" value="P:positive regulation of ERK1 and ERK2 cascade"/>
    <property type="evidence" value="ECO:0007669"/>
    <property type="project" value="Ensembl"/>
</dbReference>
<dbReference type="GeneTree" id="ENSGT00940000160821"/>
<dbReference type="GO" id="GO:0005105">
    <property type="term" value="F:type 1 fibroblast growth factor receptor binding"/>
    <property type="evidence" value="ECO:0007669"/>
    <property type="project" value="Ensembl"/>
</dbReference>
<dbReference type="OMA" id="NEDCVFK"/>
<feature type="chain" id="PRO_5034806420" evidence="2">
    <location>
        <begin position="26"/>
        <end position="242"/>
    </location>
</feature>
<dbReference type="GO" id="GO:0090080">
    <property type="term" value="P:positive regulation of MAPKKK cascade by fibroblast growth factor receptor signaling pathway"/>
    <property type="evidence" value="ECO:0007669"/>
    <property type="project" value="Ensembl"/>
</dbReference>
<sequence>MNGCRIWAWLLLPLAAWGLGGPAAASPIWSNADELVHLYTSGSRRSFHLQIHPDGRVDGSPSQTVHSALTIKTEGAGYAVIIGAKSGLHLCMDINGNLFGSNAFGNEDCVFKHAMLENGYDIYQSPKYNYLVSLGRAKQPLFPNMNPPAFSQFLTRRNEIPLSHEFITPRPQEEDTRDHDAANPCGGILAGKMPEDIPFVNGVHPCLMDREEDRDPLNGVLKKRVNTLHYKGWAVNFFQGAT</sequence>
<dbReference type="GO" id="GO:0045893">
    <property type="term" value="P:positive regulation of DNA-templated transcription"/>
    <property type="evidence" value="ECO:0007669"/>
    <property type="project" value="Ensembl"/>
</dbReference>
<dbReference type="GO" id="GO:0055074">
    <property type="term" value="P:calcium ion homeostasis"/>
    <property type="evidence" value="ECO:0007669"/>
    <property type="project" value="Ensembl"/>
</dbReference>
<dbReference type="GO" id="GO:0005615">
    <property type="term" value="C:extracellular space"/>
    <property type="evidence" value="ECO:0007669"/>
    <property type="project" value="Ensembl"/>
</dbReference>
<dbReference type="InterPro" id="IPR008996">
    <property type="entry name" value="IL1/FGF"/>
</dbReference>
<dbReference type="PANTHER" id="PTHR11486">
    <property type="entry name" value="FIBROBLAST GROWTH FACTOR"/>
    <property type="match status" value="1"/>
</dbReference>
<dbReference type="Gene3D" id="2.80.10.50">
    <property type="match status" value="1"/>
</dbReference>
<dbReference type="GO" id="GO:0010966">
    <property type="term" value="P:regulation of phosphate transport"/>
    <property type="evidence" value="ECO:0007669"/>
    <property type="project" value="Ensembl"/>
</dbReference>
<dbReference type="SMART" id="SM00442">
    <property type="entry name" value="FGF"/>
    <property type="match status" value="1"/>
</dbReference>
<dbReference type="OrthoDB" id="8909943at2759"/>
<comment type="similarity">
    <text evidence="1">Belongs to the heparin-binding growth factors family.</text>
</comment>
<reference evidence="3" key="1">
    <citation type="submission" date="2025-08" db="UniProtKB">
        <authorList>
            <consortium name="Ensembl"/>
        </authorList>
    </citation>
    <scope>IDENTIFICATION</scope>
</reference>
<evidence type="ECO:0000313" key="4">
    <source>
        <dbReference type="Proteomes" id="UP000694559"/>
    </source>
</evidence>
<protein>
    <submittedName>
        <fullName evidence="3">Fibroblast growth factor 23</fullName>
    </submittedName>
</protein>
<dbReference type="Pfam" id="PF00167">
    <property type="entry name" value="FGF"/>
    <property type="match status" value="1"/>
</dbReference>
<evidence type="ECO:0000256" key="2">
    <source>
        <dbReference type="SAM" id="SignalP"/>
    </source>
</evidence>
<dbReference type="SUPFAM" id="SSF50353">
    <property type="entry name" value="Cytokine"/>
    <property type="match status" value="1"/>
</dbReference>
<keyword evidence="2" id="KW-0732">Signal</keyword>
<accession>A0A8C7E2X7</accession>